<comment type="caution">
    <text evidence="2">The sequence shown here is derived from an EMBL/GenBank/DDBJ whole genome shotgun (WGS) entry which is preliminary data.</text>
</comment>
<dbReference type="OrthoDB" id="3066029at2759"/>
<keyword evidence="1" id="KW-0472">Membrane</keyword>
<organism evidence="2 3">
    <name type="scientific">Penicillium digitatum (strain PHI26 / CECT 20796)</name>
    <name type="common">Green mold</name>
    <dbReference type="NCBI Taxonomy" id="1170229"/>
    <lineage>
        <taxon>Eukaryota</taxon>
        <taxon>Fungi</taxon>
        <taxon>Dikarya</taxon>
        <taxon>Ascomycota</taxon>
        <taxon>Pezizomycotina</taxon>
        <taxon>Eurotiomycetes</taxon>
        <taxon>Eurotiomycetidae</taxon>
        <taxon>Eurotiales</taxon>
        <taxon>Aspergillaceae</taxon>
        <taxon>Penicillium</taxon>
    </lineage>
</organism>
<dbReference type="HOGENOM" id="CLU_3051055_0_0_1"/>
<keyword evidence="1" id="KW-1133">Transmembrane helix</keyword>
<dbReference type="AlphaFoldDB" id="K9FGK3"/>
<dbReference type="EMBL" id="AKCT01000249">
    <property type="protein sequence ID" value="EKV08635.1"/>
    <property type="molecule type" value="Genomic_DNA"/>
</dbReference>
<feature type="transmembrane region" description="Helical" evidence="1">
    <location>
        <begin position="24"/>
        <end position="48"/>
    </location>
</feature>
<accession>K9FGK3</accession>
<evidence type="ECO:0000256" key="1">
    <source>
        <dbReference type="SAM" id="Phobius"/>
    </source>
</evidence>
<evidence type="ECO:0000313" key="2">
    <source>
        <dbReference type="EMBL" id="EKV08635.1"/>
    </source>
</evidence>
<name>K9FGK3_PEND2</name>
<dbReference type="InParanoid" id="K9FGK3"/>
<proteinExistence type="predicted"/>
<gene>
    <name evidence="2" type="ORF">PDIG_64990</name>
</gene>
<sequence length="54" mass="5860">MVVNDVFQEVDAEQYLRFSPARKVIIGGILSFCSFLAPISSTSILSAIPEVAKT</sequence>
<protein>
    <submittedName>
        <fullName evidence="2">Uncharacterized protein</fullName>
    </submittedName>
</protein>
<evidence type="ECO:0000313" key="3">
    <source>
        <dbReference type="Proteomes" id="UP000009882"/>
    </source>
</evidence>
<dbReference type="STRING" id="1170229.K9FGK3"/>
<keyword evidence="1" id="KW-0812">Transmembrane</keyword>
<reference evidence="3" key="1">
    <citation type="journal article" date="2012" name="BMC Genomics">
        <title>Genome sequence of the necrotrophic fungus Penicillium digitatum, the main postharvest pathogen of citrus.</title>
        <authorList>
            <person name="Marcet-Houben M."/>
            <person name="Ballester A.-R."/>
            <person name="de la Fuente B."/>
            <person name="Harries E."/>
            <person name="Marcos J.F."/>
            <person name="Gonzalez-Candelas L."/>
            <person name="Gabaldon T."/>
        </authorList>
    </citation>
    <scope>NUCLEOTIDE SEQUENCE [LARGE SCALE GENOMIC DNA]</scope>
    <source>
        <strain evidence="3">PHI26 / CECT 20796</strain>
    </source>
</reference>
<keyword evidence="3" id="KW-1185">Reference proteome</keyword>
<dbReference type="Proteomes" id="UP000009882">
    <property type="component" value="Unassembled WGS sequence"/>
</dbReference>